<keyword evidence="12" id="KW-1185">Reference proteome</keyword>
<comment type="similarity">
    <text evidence="2">Belongs to the ABC transporter superfamily. ABCG family. Eye pigment precursor importer (TC 3.A.1.204) subfamily.</text>
</comment>
<dbReference type="SMART" id="SM00382">
    <property type="entry name" value="AAA"/>
    <property type="match status" value="1"/>
</dbReference>
<dbReference type="InterPro" id="IPR013525">
    <property type="entry name" value="ABC2_TM"/>
</dbReference>
<evidence type="ECO:0000313" key="12">
    <source>
        <dbReference type="Proteomes" id="UP000823941"/>
    </source>
</evidence>
<accession>A0ABQ7QMA6</accession>
<feature type="transmembrane region" description="Helical" evidence="9">
    <location>
        <begin position="496"/>
        <end position="518"/>
    </location>
</feature>
<evidence type="ECO:0000256" key="7">
    <source>
        <dbReference type="ARBA" id="ARBA00022989"/>
    </source>
</evidence>
<dbReference type="PROSITE" id="PS50893">
    <property type="entry name" value="ABC_TRANSPORTER_2"/>
    <property type="match status" value="1"/>
</dbReference>
<keyword evidence="6" id="KW-0067">ATP-binding</keyword>
<evidence type="ECO:0000256" key="5">
    <source>
        <dbReference type="ARBA" id="ARBA00022741"/>
    </source>
</evidence>
<keyword evidence="7 9" id="KW-1133">Transmembrane helix</keyword>
<feature type="domain" description="ABC transporter" evidence="10">
    <location>
        <begin position="37"/>
        <end position="276"/>
    </location>
</feature>
<dbReference type="PANTHER" id="PTHR48041:SF133">
    <property type="entry name" value="GH24286P"/>
    <property type="match status" value="1"/>
</dbReference>
<dbReference type="Pfam" id="PF00005">
    <property type="entry name" value="ABC_tran"/>
    <property type="match status" value="1"/>
</dbReference>
<evidence type="ECO:0000256" key="9">
    <source>
        <dbReference type="SAM" id="Phobius"/>
    </source>
</evidence>
<feature type="transmembrane region" description="Helical" evidence="9">
    <location>
        <begin position="530"/>
        <end position="547"/>
    </location>
</feature>
<evidence type="ECO:0000256" key="6">
    <source>
        <dbReference type="ARBA" id="ARBA00022840"/>
    </source>
</evidence>
<dbReference type="SUPFAM" id="SSF52540">
    <property type="entry name" value="P-loop containing nucleoside triphosphate hydrolases"/>
    <property type="match status" value="1"/>
</dbReference>
<evidence type="ECO:0000256" key="1">
    <source>
        <dbReference type="ARBA" id="ARBA00004141"/>
    </source>
</evidence>
<evidence type="ECO:0000256" key="8">
    <source>
        <dbReference type="ARBA" id="ARBA00023136"/>
    </source>
</evidence>
<organism evidence="11 12">
    <name type="scientific">Plutella xylostella</name>
    <name type="common">Diamondback moth</name>
    <name type="synonym">Plutella maculipennis</name>
    <dbReference type="NCBI Taxonomy" id="51655"/>
    <lineage>
        <taxon>Eukaryota</taxon>
        <taxon>Metazoa</taxon>
        <taxon>Ecdysozoa</taxon>
        <taxon>Arthropoda</taxon>
        <taxon>Hexapoda</taxon>
        <taxon>Insecta</taxon>
        <taxon>Pterygota</taxon>
        <taxon>Neoptera</taxon>
        <taxon>Endopterygota</taxon>
        <taxon>Lepidoptera</taxon>
        <taxon>Glossata</taxon>
        <taxon>Ditrysia</taxon>
        <taxon>Yponomeutoidea</taxon>
        <taxon>Plutellidae</taxon>
        <taxon>Plutella</taxon>
    </lineage>
</organism>
<evidence type="ECO:0000259" key="10">
    <source>
        <dbReference type="PROSITE" id="PS50893"/>
    </source>
</evidence>
<dbReference type="InterPro" id="IPR017871">
    <property type="entry name" value="ABC_transporter-like_CS"/>
</dbReference>
<evidence type="ECO:0000256" key="2">
    <source>
        <dbReference type="ARBA" id="ARBA00005814"/>
    </source>
</evidence>
<keyword evidence="4 9" id="KW-0812">Transmembrane</keyword>
<evidence type="ECO:0000313" key="11">
    <source>
        <dbReference type="EMBL" id="KAG7305925.1"/>
    </source>
</evidence>
<keyword evidence="8 9" id="KW-0472">Membrane</keyword>
<dbReference type="PANTHER" id="PTHR48041">
    <property type="entry name" value="ABC TRANSPORTER G FAMILY MEMBER 28"/>
    <property type="match status" value="1"/>
</dbReference>
<dbReference type="Gene3D" id="3.40.50.300">
    <property type="entry name" value="P-loop containing nucleotide triphosphate hydrolases"/>
    <property type="match status" value="1"/>
</dbReference>
<proteinExistence type="inferred from homology"/>
<sequence length="640" mass="72062">MFVVSTESDKMVCGTDNTGSESQDTNSTSVLDESINIAFQDIHYSVRNGFFTRGHKQILAGVCGEVAAGELTVLVGQSGAGKSTLMDILAGYTAPTSGQLLVNGRLRDDKWFRRRSCYIMQNDQLQDMLTVEESLNVACDLKLGAHVSREQKCRRVVEIVSALGLCSARVTQTRSLSGGERKRLAIGLELVSDPPVMFLDEPTSGLDSSMSKQIIYLLQLLARQGRTVVITLHQPSAVLLQMIDRLYGMVGGRCAYMGSVPMLLPFLEGMNLKSPPFHNPVDFFIEMMLENTNLFVRSAQNGKNTQWIANIPHVSPQINNEDDLIGKSNLNLYEEIISITALPPPKEDETSKTLLKLKTTYSTSSWTQFCTLTRRSLLILWRHPTYTRMILAVHCVVAVFIGSLFYDIGGDAMYVRDNYNFLYFSLMFLMFTAFSSVSISFPQELPVIRREHFNRWYTSGAYYSATVAASIPTQTLCTLAYACITYYMTGQPQQWLRFLGFSWTLMHVSYVALCLGLLNGSLFDVKSAVVFGPFFIMPFTIFSGFFLRYVDAPGFFKWLFHVSFLKHGLVGLVLSIFGMDRGKLPCSDIYCHYSYPKQFIEDQGCSKESYHVAVTMLFCTFVVVILSTYVILKFRLSRKW</sequence>
<dbReference type="PROSITE" id="PS00211">
    <property type="entry name" value="ABC_TRANSPORTER_1"/>
    <property type="match status" value="1"/>
</dbReference>
<feature type="transmembrane region" description="Helical" evidence="9">
    <location>
        <begin position="461"/>
        <end position="484"/>
    </location>
</feature>
<dbReference type="InterPro" id="IPR027417">
    <property type="entry name" value="P-loop_NTPase"/>
</dbReference>
<dbReference type="InterPro" id="IPR003593">
    <property type="entry name" value="AAA+_ATPase"/>
</dbReference>
<feature type="transmembrane region" description="Helical" evidence="9">
    <location>
        <begin position="610"/>
        <end position="632"/>
    </location>
</feature>
<feature type="transmembrane region" description="Helical" evidence="9">
    <location>
        <begin position="559"/>
        <end position="579"/>
    </location>
</feature>
<name>A0ABQ7QMA6_PLUXY</name>
<dbReference type="Pfam" id="PF01061">
    <property type="entry name" value="ABC2_membrane"/>
    <property type="match status" value="1"/>
</dbReference>
<protein>
    <recommendedName>
        <fullName evidence="10">ABC transporter domain-containing protein</fullName>
    </recommendedName>
</protein>
<comment type="caution">
    <text evidence="11">The sequence shown here is derived from an EMBL/GenBank/DDBJ whole genome shotgun (WGS) entry which is preliminary data.</text>
</comment>
<gene>
    <name evidence="11" type="ORF">JYU34_008478</name>
</gene>
<dbReference type="EMBL" id="JAHIBW010000012">
    <property type="protein sequence ID" value="KAG7305925.1"/>
    <property type="molecule type" value="Genomic_DNA"/>
</dbReference>
<feature type="transmembrane region" description="Helical" evidence="9">
    <location>
        <begin position="421"/>
        <end position="441"/>
    </location>
</feature>
<evidence type="ECO:0000256" key="3">
    <source>
        <dbReference type="ARBA" id="ARBA00022448"/>
    </source>
</evidence>
<dbReference type="InterPro" id="IPR050352">
    <property type="entry name" value="ABCG_transporters"/>
</dbReference>
<feature type="transmembrane region" description="Helical" evidence="9">
    <location>
        <begin position="389"/>
        <end position="409"/>
    </location>
</feature>
<keyword evidence="3" id="KW-0813">Transport</keyword>
<dbReference type="Proteomes" id="UP000823941">
    <property type="component" value="Chromosome 12"/>
</dbReference>
<comment type="subcellular location">
    <subcellularLocation>
        <location evidence="1">Membrane</location>
        <topology evidence="1">Multi-pass membrane protein</topology>
    </subcellularLocation>
</comment>
<evidence type="ECO:0000256" key="4">
    <source>
        <dbReference type="ARBA" id="ARBA00022692"/>
    </source>
</evidence>
<reference evidence="11 12" key="1">
    <citation type="submission" date="2021-06" db="EMBL/GenBank/DDBJ databases">
        <title>A haploid diamondback moth (Plutella xylostella L.) genome assembly resolves 31 chromosomes and identifies a diamide resistance mutation.</title>
        <authorList>
            <person name="Ward C.M."/>
            <person name="Perry K.D."/>
            <person name="Baker G."/>
            <person name="Powis K."/>
            <person name="Heckel D.G."/>
            <person name="Baxter S.W."/>
        </authorList>
    </citation>
    <scope>NUCLEOTIDE SEQUENCE [LARGE SCALE GENOMIC DNA]</scope>
    <source>
        <strain evidence="11 12">LV</strain>
        <tissue evidence="11">Single pupa</tissue>
    </source>
</reference>
<keyword evidence="5" id="KW-0547">Nucleotide-binding</keyword>
<dbReference type="InterPro" id="IPR003439">
    <property type="entry name" value="ABC_transporter-like_ATP-bd"/>
</dbReference>